<proteinExistence type="predicted"/>
<dbReference type="AlphaFoldDB" id="A0A813EQA7"/>
<keyword evidence="4" id="KW-1185">Reference proteome</keyword>
<dbReference type="InterPro" id="IPR059181">
    <property type="entry name" value="RWDD2A-B_C"/>
</dbReference>
<dbReference type="CDD" id="cd24163">
    <property type="entry name" value="RWDD2_C"/>
    <property type="match status" value="1"/>
</dbReference>
<feature type="compositionally biased region" description="Acidic residues" evidence="1">
    <location>
        <begin position="26"/>
        <end position="35"/>
    </location>
</feature>
<evidence type="ECO:0000259" key="2">
    <source>
        <dbReference type="Pfam" id="PF06544"/>
    </source>
</evidence>
<evidence type="ECO:0000256" key="1">
    <source>
        <dbReference type="SAM" id="MobiDB-lite"/>
    </source>
</evidence>
<name>A0A813EQA7_POLGL</name>
<dbReference type="OrthoDB" id="432412at2759"/>
<feature type="domain" description="Small nuclear ribonucleoprotein Prp3 C-terminal" evidence="2">
    <location>
        <begin position="72"/>
        <end position="134"/>
    </location>
</feature>
<reference evidence="3" key="1">
    <citation type="submission" date="2021-02" db="EMBL/GenBank/DDBJ databases">
        <authorList>
            <person name="Dougan E. K."/>
            <person name="Rhodes N."/>
            <person name="Thang M."/>
            <person name="Chan C."/>
        </authorList>
    </citation>
    <scope>NUCLEOTIDE SEQUENCE</scope>
</reference>
<feature type="non-terminal residue" evidence="3">
    <location>
        <position position="1"/>
    </location>
</feature>
<dbReference type="OMA" id="YSHHIIN"/>
<dbReference type="EMBL" id="CAJNNV010012910">
    <property type="protein sequence ID" value="CAE8601199.1"/>
    <property type="molecule type" value="Genomic_DNA"/>
</dbReference>
<accession>A0A813EQA7</accession>
<evidence type="ECO:0000313" key="4">
    <source>
        <dbReference type="Proteomes" id="UP000654075"/>
    </source>
</evidence>
<dbReference type="PANTHER" id="PTHR15955:SF8">
    <property type="entry name" value="RWD DOMAIN-CONTAINING PROTEIN 2B-RELATED"/>
    <property type="match status" value="1"/>
</dbReference>
<sequence length="203" mass="22621">ELVRDVADSLAVASAAEEPGLRGGSEEDAEEDEHCEELQQMMLQRGRWALQGSAYSSEQRGPKESQLGRRAMYSHHIINSGKRQAIKEWAAQLRLGGLAKIGWPGVIIVEGHEADVRRYVEALSHLKWKQFVVRGEQIDDVDCDNSVESLRQLPVGVEEFADDDMSGFAARCRECGLDELFRMALKIPASRGSGSSKLQQKRK</sequence>
<organism evidence="3 4">
    <name type="scientific">Polarella glacialis</name>
    <name type="common">Dinoflagellate</name>
    <dbReference type="NCBI Taxonomy" id="89957"/>
    <lineage>
        <taxon>Eukaryota</taxon>
        <taxon>Sar</taxon>
        <taxon>Alveolata</taxon>
        <taxon>Dinophyceae</taxon>
        <taxon>Suessiales</taxon>
        <taxon>Suessiaceae</taxon>
        <taxon>Polarella</taxon>
    </lineage>
</organism>
<feature type="region of interest" description="Disordered" evidence="1">
    <location>
        <begin position="14"/>
        <end position="35"/>
    </location>
</feature>
<dbReference type="Proteomes" id="UP000654075">
    <property type="component" value="Unassembled WGS sequence"/>
</dbReference>
<dbReference type="Pfam" id="PF06544">
    <property type="entry name" value="Prp3_C"/>
    <property type="match status" value="1"/>
</dbReference>
<gene>
    <name evidence="3" type="ORF">PGLA1383_LOCUS19496</name>
</gene>
<comment type="caution">
    <text evidence="3">The sequence shown here is derived from an EMBL/GenBank/DDBJ whole genome shotgun (WGS) entry which is preliminary data.</text>
</comment>
<dbReference type="PANTHER" id="PTHR15955">
    <property type="entry name" value="RWD DOMAIN CONTAINING PROTEIN 2"/>
    <property type="match status" value="1"/>
</dbReference>
<evidence type="ECO:0000313" key="3">
    <source>
        <dbReference type="EMBL" id="CAE8601199.1"/>
    </source>
</evidence>
<dbReference type="InterPro" id="IPR010541">
    <property type="entry name" value="Prp3_C"/>
</dbReference>
<protein>
    <recommendedName>
        <fullName evidence="2">Small nuclear ribonucleoprotein Prp3 C-terminal domain-containing protein</fullName>
    </recommendedName>
</protein>
<dbReference type="InterPro" id="IPR017359">
    <property type="entry name" value="Phi-like"/>
</dbReference>